<dbReference type="SUPFAM" id="SSF52833">
    <property type="entry name" value="Thioredoxin-like"/>
    <property type="match status" value="2"/>
</dbReference>
<dbReference type="SFLD" id="SFLDS00019">
    <property type="entry name" value="Glutathione_Transferase_(cytos"/>
    <property type="match status" value="2"/>
</dbReference>
<sequence>MAVELYNAPGSPPCTFVRVVAKKLGVELKLHNFNLMAKEHLNPEFIKLNPEHTVPTINDNGFVLWESRAIGTYLVDKYAPDSTLYPKDLQKRATVNRLLFFESGTVLSAQMAYFRPKWFRGQEPTPDLKEAYDKALGTAVTLLGDKKFLCGDNVTLADIGLACTLGVVIEGAEYEGLEKFPQLKEYYQRFKKALPEYEQVAADALKLIRDMCRLPRLPTEHFRVIVRPRGGLDIKKTGHFKIAQALIAAAGLTSGEVEEDVICPNVIQNIMVASTPSERNAKAYNTVASLIIDNVTYEVNAYMAAPNNTSKGVIRDIDPTLDQDELTRLIVQPRNPTVIGVRRIKSTSSVIVLFDGLKVPEYVKCGPSLVKCSLYRRQTDICYACGRLVHRADVCPSPEDGICRGCGTSNPDDQHNCSPKCALCGGNHLTASRDCKRRFQVPYVVRQRRRARRYQKSQEAHDSTGAEPLPPKSATSRRSRSSETRGNRYRVLAEDNSPSPGRASSKDKGRSVSRGRKGYKPDSRLNGRSPSRSRSRYIGRSSSRSRKLSVSIQEPAEQGTGPTWADRVKGQTKKINPFHKAPALNDAGFIIYESNAIAYYLLRKYAPESDLYPECYKERARIDQCLAAVASTVQPRQLLFFRATFWENKKPTDEEVAAFEENVVTGYQHLVTDKFATGDRLTLADLCLVANLTFTLENGSVDKSKFPKLVAYYERVKSELPYFEEIYRPSISDIKQRWSELK</sequence>
<dbReference type="SFLD" id="SFLDG01153">
    <property type="entry name" value="Main.4:_Theta-like"/>
    <property type="match status" value="1"/>
</dbReference>
<dbReference type="PROSITE" id="PS50405">
    <property type="entry name" value="GST_CTER"/>
    <property type="match status" value="2"/>
</dbReference>
<dbReference type="Pfam" id="PF00043">
    <property type="entry name" value="GST_C"/>
    <property type="match status" value="2"/>
</dbReference>
<evidence type="ECO:0000256" key="1">
    <source>
        <dbReference type="ARBA" id="ARBA00011738"/>
    </source>
</evidence>
<dbReference type="VEuPathDB" id="VectorBase:RSAN_029951"/>
<dbReference type="FunFam" id="1.20.1050.10:FF:000007">
    <property type="entry name" value="Glutathione S-transferase 1-1"/>
    <property type="match status" value="1"/>
</dbReference>
<dbReference type="InterPro" id="IPR036282">
    <property type="entry name" value="Glutathione-S-Trfase_C_sf"/>
</dbReference>
<dbReference type="PROSITE" id="PS50404">
    <property type="entry name" value="GST_NTER"/>
    <property type="match status" value="2"/>
</dbReference>
<proteinExistence type="predicted"/>
<dbReference type="InterPro" id="IPR004046">
    <property type="entry name" value="GST_C"/>
</dbReference>
<accession>A0A9D4SWC0</accession>
<evidence type="ECO:0000259" key="4">
    <source>
        <dbReference type="PROSITE" id="PS50405"/>
    </source>
</evidence>
<dbReference type="InterPro" id="IPR036249">
    <property type="entry name" value="Thioredoxin-like_sf"/>
</dbReference>
<evidence type="ECO:0000313" key="6">
    <source>
        <dbReference type="Proteomes" id="UP000821837"/>
    </source>
</evidence>
<dbReference type="PANTHER" id="PTHR43969">
    <property type="entry name" value="GLUTATHIONE S TRANSFERASE D10, ISOFORM A-RELATED"/>
    <property type="match status" value="1"/>
</dbReference>
<evidence type="ECO:0000259" key="3">
    <source>
        <dbReference type="PROSITE" id="PS50404"/>
    </source>
</evidence>
<dbReference type="Gene3D" id="1.20.1050.10">
    <property type="match status" value="2"/>
</dbReference>
<feature type="domain" description="GST N-terminal" evidence="3">
    <location>
        <begin position="1"/>
        <end position="82"/>
    </location>
</feature>
<dbReference type="SUPFAM" id="SSF47616">
    <property type="entry name" value="GST C-terminal domain-like"/>
    <property type="match status" value="2"/>
</dbReference>
<feature type="domain" description="GST N-terminal" evidence="3">
    <location>
        <begin position="554"/>
        <end position="609"/>
    </location>
</feature>
<evidence type="ECO:0000313" key="5">
    <source>
        <dbReference type="EMBL" id="KAH7956422.1"/>
    </source>
</evidence>
<reference evidence="5" key="1">
    <citation type="journal article" date="2020" name="Cell">
        <title>Large-Scale Comparative Analyses of Tick Genomes Elucidate Their Genetic Diversity and Vector Capacities.</title>
        <authorList>
            <consortium name="Tick Genome and Microbiome Consortium (TIGMIC)"/>
            <person name="Jia N."/>
            <person name="Wang J."/>
            <person name="Shi W."/>
            <person name="Du L."/>
            <person name="Sun Y."/>
            <person name="Zhan W."/>
            <person name="Jiang J.F."/>
            <person name="Wang Q."/>
            <person name="Zhang B."/>
            <person name="Ji P."/>
            <person name="Bell-Sakyi L."/>
            <person name="Cui X.M."/>
            <person name="Yuan T.T."/>
            <person name="Jiang B.G."/>
            <person name="Yang W.F."/>
            <person name="Lam T.T."/>
            <person name="Chang Q.C."/>
            <person name="Ding S.J."/>
            <person name="Wang X.J."/>
            <person name="Zhu J.G."/>
            <person name="Ruan X.D."/>
            <person name="Zhao L."/>
            <person name="Wei J.T."/>
            <person name="Ye R.Z."/>
            <person name="Que T.C."/>
            <person name="Du C.H."/>
            <person name="Zhou Y.H."/>
            <person name="Cheng J.X."/>
            <person name="Dai P.F."/>
            <person name="Guo W.B."/>
            <person name="Han X.H."/>
            <person name="Huang E.J."/>
            <person name="Li L.F."/>
            <person name="Wei W."/>
            <person name="Gao Y.C."/>
            <person name="Liu J.Z."/>
            <person name="Shao H.Z."/>
            <person name="Wang X."/>
            <person name="Wang C.C."/>
            <person name="Yang T.C."/>
            <person name="Huo Q.B."/>
            <person name="Li W."/>
            <person name="Chen H.Y."/>
            <person name="Chen S.E."/>
            <person name="Zhou L.G."/>
            <person name="Ni X.B."/>
            <person name="Tian J.H."/>
            <person name="Sheng Y."/>
            <person name="Liu T."/>
            <person name="Pan Y.S."/>
            <person name="Xia L.Y."/>
            <person name="Li J."/>
            <person name="Zhao F."/>
            <person name="Cao W.C."/>
        </authorList>
    </citation>
    <scope>NUCLEOTIDE SEQUENCE</scope>
    <source>
        <strain evidence="5">Rsan-2018</strain>
    </source>
</reference>
<evidence type="ECO:0008006" key="7">
    <source>
        <dbReference type="Google" id="ProtNLM"/>
    </source>
</evidence>
<dbReference type="VEuPathDB" id="VectorBase:RSAN_044213"/>
<protein>
    <recommendedName>
        <fullName evidence="7">Glutathione S-transferase</fullName>
    </recommendedName>
</protein>
<name>A0A9D4SWC0_RHISA</name>
<comment type="caution">
    <text evidence="5">The sequence shown here is derived from an EMBL/GenBank/DDBJ whole genome shotgun (WGS) entry which is preliminary data.</text>
</comment>
<dbReference type="PANTHER" id="PTHR43969:SF9">
    <property type="entry name" value="GLUTATHIONE S TRANSFERASE D10, ISOFORM A-RELATED"/>
    <property type="match status" value="1"/>
</dbReference>
<gene>
    <name evidence="5" type="ORF">HPB52_009435</name>
</gene>
<evidence type="ECO:0000256" key="2">
    <source>
        <dbReference type="SAM" id="MobiDB-lite"/>
    </source>
</evidence>
<dbReference type="Proteomes" id="UP000821837">
    <property type="component" value="Unassembled WGS sequence"/>
</dbReference>
<dbReference type="CDD" id="cd03177">
    <property type="entry name" value="GST_C_Delta_Epsilon"/>
    <property type="match status" value="1"/>
</dbReference>
<dbReference type="AlphaFoldDB" id="A0A9D4SWC0"/>
<dbReference type="InterPro" id="IPR004045">
    <property type="entry name" value="Glutathione_S-Trfase_N"/>
</dbReference>
<dbReference type="Pfam" id="PF02798">
    <property type="entry name" value="GST_N"/>
    <property type="match status" value="2"/>
</dbReference>
<feature type="compositionally biased region" description="Basic residues" evidence="2">
    <location>
        <begin position="531"/>
        <end position="547"/>
    </location>
</feature>
<dbReference type="Gene3D" id="3.40.30.10">
    <property type="entry name" value="Glutaredoxin"/>
    <property type="match status" value="2"/>
</dbReference>
<feature type="region of interest" description="Disordered" evidence="2">
    <location>
        <begin position="446"/>
        <end position="567"/>
    </location>
</feature>
<feature type="domain" description="GST C-terminal" evidence="4">
    <location>
        <begin position="88"/>
        <end position="214"/>
    </location>
</feature>
<dbReference type="InterPro" id="IPR010987">
    <property type="entry name" value="Glutathione-S-Trfase_C-like"/>
</dbReference>
<feature type="compositionally biased region" description="Basic residues" evidence="2">
    <location>
        <begin position="446"/>
        <end position="455"/>
    </location>
</feature>
<keyword evidence="6" id="KW-1185">Reference proteome</keyword>
<dbReference type="InterPro" id="IPR040079">
    <property type="entry name" value="Glutathione_S-Trfase"/>
</dbReference>
<dbReference type="CDD" id="cd03045">
    <property type="entry name" value="GST_N_Delta_Epsilon"/>
    <property type="match status" value="1"/>
</dbReference>
<dbReference type="EMBL" id="JABSTV010001250">
    <property type="protein sequence ID" value="KAH7956422.1"/>
    <property type="molecule type" value="Genomic_DNA"/>
</dbReference>
<dbReference type="VEuPathDB" id="VectorBase:RSAN_043566"/>
<dbReference type="GO" id="GO:0006749">
    <property type="term" value="P:glutathione metabolic process"/>
    <property type="evidence" value="ECO:0007669"/>
    <property type="project" value="TreeGrafter"/>
</dbReference>
<dbReference type="GO" id="GO:0004364">
    <property type="term" value="F:glutathione transferase activity"/>
    <property type="evidence" value="ECO:0007669"/>
    <property type="project" value="TreeGrafter"/>
</dbReference>
<comment type="subunit">
    <text evidence="1">Homodimer.</text>
</comment>
<reference evidence="5" key="2">
    <citation type="submission" date="2021-09" db="EMBL/GenBank/DDBJ databases">
        <authorList>
            <person name="Jia N."/>
            <person name="Wang J."/>
            <person name="Shi W."/>
            <person name="Du L."/>
            <person name="Sun Y."/>
            <person name="Zhan W."/>
            <person name="Jiang J."/>
            <person name="Wang Q."/>
            <person name="Zhang B."/>
            <person name="Ji P."/>
            <person name="Sakyi L.B."/>
            <person name="Cui X."/>
            <person name="Yuan T."/>
            <person name="Jiang B."/>
            <person name="Yang W."/>
            <person name="Lam T.T.-Y."/>
            <person name="Chang Q."/>
            <person name="Ding S."/>
            <person name="Wang X."/>
            <person name="Zhu J."/>
            <person name="Ruan X."/>
            <person name="Zhao L."/>
            <person name="Wei J."/>
            <person name="Que T."/>
            <person name="Du C."/>
            <person name="Cheng J."/>
            <person name="Dai P."/>
            <person name="Han X."/>
            <person name="Huang E."/>
            <person name="Gao Y."/>
            <person name="Liu J."/>
            <person name="Shao H."/>
            <person name="Ye R."/>
            <person name="Li L."/>
            <person name="Wei W."/>
            <person name="Wang X."/>
            <person name="Wang C."/>
            <person name="Huo Q."/>
            <person name="Li W."/>
            <person name="Guo W."/>
            <person name="Chen H."/>
            <person name="Chen S."/>
            <person name="Zhou L."/>
            <person name="Zhou L."/>
            <person name="Ni X."/>
            <person name="Tian J."/>
            <person name="Zhou Y."/>
            <person name="Sheng Y."/>
            <person name="Liu T."/>
            <person name="Pan Y."/>
            <person name="Xia L."/>
            <person name="Li J."/>
            <person name="Zhao F."/>
            <person name="Cao W."/>
        </authorList>
    </citation>
    <scope>NUCLEOTIDE SEQUENCE</scope>
    <source>
        <strain evidence="5">Rsan-2018</strain>
        <tissue evidence="5">Larvae</tissue>
    </source>
</reference>
<dbReference type="SFLD" id="SFLDG00358">
    <property type="entry name" value="Main_(cytGST)"/>
    <property type="match status" value="2"/>
</dbReference>
<dbReference type="FunFam" id="3.40.30.10:FF:000034">
    <property type="entry name" value="glutathione S-transferase 1"/>
    <property type="match status" value="1"/>
</dbReference>
<organism evidence="5 6">
    <name type="scientific">Rhipicephalus sanguineus</name>
    <name type="common">Brown dog tick</name>
    <name type="synonym">Ixodes sanguineus</name>
    <dbReference type="NCBI Taxonomy" id="34632"/>
    <lineage>
        <taxon>Eukaryota</taxon>
        <taxon>Metazoa</taxon>
        <taxon>Ecdysozoa</taxon>
        <taxon>Arthropoda</taxon>
        <taxon>Chelicerata</taxon>
        <taxon>Arachnida</taxon>
        <taxon>Acari</taxon>
        <taxon>Parasitiformes</taxon>
        <taxon>Ixodida</taxon>
        <taxon>Ixodoidea</taxon>
        <taxon>Ixodidae</taxon>
        <taxon>Rhipicephalinae</taxon>
        <taxon>Rhipicephalus</taxon>
        <taxon>Rhipicephalus</taxon>
    </lineage>
</organism>
<feature type="domain" description="GST C-terminal" evidence="4">
    <location>
        <begin position="615"/>
        <end position="741"/>
    </location>
</feature>